<proteinExistence type="predicted"/>
<feature type="chain" id="PRO_5034884207" description="Tyrosinase copper-binding domain-containing protein" evidence="3">
    <location>
        <begin position="17"/>
        <end position="356"/>
    </location>
</feature>
<dbReference type="Proteomes" id="UP000663850">
    <property type="component" value="Unassembled WGS sequence"/>
</dbReference>
<evidence type="ECO:0000256" key="1">
    <source>
        <dbReference type="ARBA" id="ARBA00022723"/>
    </source>
</evidence>
<comment type="caution">
    <text evidence="5">The sequence shown here is derived from an EMBL/GenBank/DDBJ whole genome shotgun (WGS) entry which is preliminary data.</text>
</comment>
<dbReference type="PANTHER" id="PTHR11474:SF126">
    <property type="entry name" value="TYROSINASE-LIKE PROTEIN TYR-1-RELATED"/>
    <property type="match status" value="1"/>
</dbReference>
<feature type="signal peptide" evidence="3">
    <location>
        <begin position="1"/>
        <end position="16"/>
    </location>
</feature>
<reference evidence="5" key="1">
    <citation type="submission" date="2021-01" db="EMBL/GenBank/DDBJ databases">
        <authorList>
            <person name="Kaushik A."/>
        </authorList>
    </citation>
    <scope>NUCLEOTIDE SEQUENCE</scope>
    <source>
        <strain evidence="5">Type strain: AG8-Rh-89/</strain>
    </source>
</reference>
<dbReference type="GO" id="GO:0016491">
    <property type="term" value="F:oxidoreductase activity"/>
    <property type="evidence" value="ECO:0007669"/>
    <property type="project" value="InterPro"/>
</dbReference>
<dbReference type="InterPro" id="IPR008922">
    <property type="entry name" value="Di-copper_centre_dom_sf"/>
</dbReference>
<dbReference type="EMBL" id="CAJMWZ010005064">
    <property type="protein sequence ID" value="CAE6500071.1"/>
    <property type="molecule type" value="Genomic_DNA"/>
</dbReference>
<organism evidence="5 6">
    <name type="scientific">Rhizoctonia solani</name>
    <dbReference type="NCBI Taxonomy" id="456999"/>
    <lineage>
        <taxon>Eukaryota</taxon>
        <taxon>Fungi</taxon>
        <taxon>Dikarya</taxon>
        <taxon>Basidiomycota</taxon>
        <taxon>Agaricomycotina</taxon>
        <taxon>Agaricomycetes</taxon>
        <taxon>Cantharellales</taxon>
        <taxon>Ceratobasidiaceae</taxon>
        <taxon>Rhizoctonia</taxon>
    </lineage>
</organism>
<name>A0A8H3CZ20_9AGAM</name>
<keyword evidence="3" id="KW-0732">Signal</keyword>
<dbReference type="SUPFAM" id="SSF48056">
    <property type="entry name" value="Di-copper centre-containing domain"/>
    <property type="match status" value="1"/>
</dbReference>
<evidence type="ECO:0000259" key="4">
    <source>
        <dbReference type="Pfam" id="PF00264"/>
    </source>
</evidence>
<evidence type="ECO:0000256" key="2">
    <source>
        <dbReference type="ARBA" id="ARBA00023008"/>
    </source>
</evidence>
<dbReference type="InterPro" id="IPR002227">
    <property type="entry name" value="Tyrosinase_Cu-bd"/>
</dbReference>
<dbReference type="PANTHER" id="PTHR11474">
    <property type="entry name" value="TYROSINASE FAMILY MEMBER"/>
    <property type="match status" value="1"/>
</dbReference>
<evidence type="ECO:0000313" key="5">
    <source>
        <dbReference type="EMBL" id="CAE6500071.1"/>
    </source>
</evidence>
<dbReference type="InterPro" id="IPR050316">
    <property type="entry name" value="Tyrosinase/Hemocyanin"/>
</dbReference>
<dbReference type="GO" id="GO:0046872">
    <property type="term" value="F:metal ion binding"/>
    <property type="evidence" value="ECO:0007669"/>
    <property type="project" value="UniProtKB-KW"/>
</dbReference>
<protein>
    <recommendedName>
        <fullName evidence="4">Tyrosinase copper-binding domain-containing protein</fullName>
    </recommendedName>
</protein>
<evidence type="ECO:0000313" key="6">
    <source>
        <dbReference type="Proteomes" id="UP000663850"/>
    </source>
</evidence>
<dbReference type="Pfam" id="PF00264">
    <property type="entry name" value="Tyrosinase"/>
    <property type="match status" value="1"/>
</dbReference>
<dbReference type="Gene3D" id="1.10.1280.10">
    <property type="entry name" value="Di-copper center containing domain from catechol oxidase"/>
    <property type="match status" value="1"/>
</dbReference>
<sequence length="356" mass="40878">MRSFAVLLPFAAAVMALSTNPPQCMKPEVRVEWRTLTQAQRDSYHKAVKCLQTKPSPEFKGRSLYDRFAWSYDIMDDRIHQVAAFLPWHRYFSVARTRLLKDCGYNGPTPYVVSIELSCMRFLTFFSYWDWTKDVNNMAKSEIFDPIKGFGGNSEGNGLCVQGGPYGTKSQFTLTWPWNQCLRRDFNDMESTPGKMFRPATGPAGRHSLVQVKNLNNKKRFSTFAPALEEGLHQSVLDEISPLMASSFSPLDPLFFLHINNIDRLWALWQENDERRLKEYENIFPIKLKTAPTATPPATLNDQIYIAMKEFPAVRVRDLMDTLSPTLCYKIYRVSVNDVMDTMSDELCCVVSIMLP</sequence>
<keyword evidence="1" id="KW-0479">Metal-binding</keyword>
<feature type="domain" description="Tyrosinase copper-binding" evidence="4">
    <location>
        <begin position="72"/>
        <end position="271"/>
    </location>
</feature>
<keyword evidence="2" id="KW-0186">Copper</keyword>
<accession>A0A8H3CZ20</accession>
<gene>
    <name evidence="5" type="ORF">RDB_LOCUS94210</name>
</gene>
<evidence type="ECO:0000256" key="3">
    <source>
        <dbReference type="SAM" id="SignalP"/>
    </source>
</evidence>
<dbReference type="AlphaFoldDB" id="A0A8H3CZ20"/>
<dbReference type="PRINTS" id="PR00092">
    <property type="entry name" value="TYROSINASE"/>
</dbReference>